<feature type="transmembrane region" description="Helical" evidence="6">
    <location>
        <begin position="84"/>
        <end position="107"/>
    </location>
</feature>
<evidence type="ECO:0000256" key="2">
    <source>
        <dbReference type="ARBA" id="ARBA00022475"/>
    </source>
</evidence>
<dbReference type="RefSeq" id="WP_093117721.1">
    <property type="nucleotide sequence ID" value="NZ_FODS01000009.1"/>
</dbReference>
<evidence type="ECO:0000256" key="6">
    <source>
        <dbReference type="SAM" id="Phobius"/>
    </source>
</evidence>
<dbReference type="GO" id="GO:0015658">
    <property type="term" value="F:branched-chain amino acid transmembrane transporter activity"/>
    <property type="evidence" value="ECO:0007669"/>
    <property type="project" value="InterPro"/>
</dbReference>
<dbReference type="PANTHER" id="PTHR30482">
    <property type="entry name" value="HIGH-AFFINITY BRANCHED-CHAIN AMINO ACID TRANSPORT SYSTEM PERMEASE"/>
    <property type="match status" value="1"/>
</dbReference>
<dbReference type="OrthoDB" id="9810505at2"/>
<dbReference type="InterPro" id="IPR043428">
    <property type="entry name" value="LivM-like"/>
</dbReference>
<proteinExistence type="predicted"/>
<feature type="transmembrane region" description="Helical" evidence="6">
    <location>
        <begin position="49"/>
        <end position="72"/>
    </location>
</feature>
<dbReference type="PANTHER" id="PTHR30482:SF20">
    <property type="entry name" value="HIGH-AFFINITY BRANCHED-CHAIN AMINO ACID TRANSPORT SYSTEM PERMEASE PROTEIN LIVM"/>
    <property type="match status" value="1"/>
</dbReference>
<comment type="subcellular location">
    <subcellularLocation>
        <location evidence="1">Cell membrane</location>
        <topology evidence="1">Multi-pass membrane protein</topology>
    </subcellularLocation>
</comment>
<feature type="transmembrane region" description="Helical" evidence="6">
    <location>
        <begin position="163"/>
        <end position="182"/>
    </location>
</feature>
<evidence type="ECO:0000256" key="3">
    <source>
        <dbReference type="ARBA" id="ARBA00022692"/>
    </source>
</evidence>
<evidence type="ECO:0000313" key="7">
    <source>
        <dbReference type="EMBL" id="SEO67160.1"/>
    </source>
</evidence>
<sequence>MNRDLAKTMALAGLGGAAFLCVPLVANSGVVFLAGLVAINIVFALSWNLLFAGAGLLSFGHSMFLAAGAYTMAKFSLSAPEVPFLLTLVLAALSGGVLAWVFGFVALRRASGTYFAILTLAFSALVHIVITKTDALGRADGLVGIRRPEIGVGSLRLSLDGDMYYVFIVLSMTLAALALWCFTHSPTGRLLQAIKQDRLRTSFLGANVRRWQLLAFCVSGVFAALAGAVMAPWSQIVSPEIAHWSMSTMPILYALLGGTSRFWGPALGAILFGMLDYGTRNMLGLADMTSGILLLVVVLAVPGGILGLLLRVGRTREEAKG</sequence>
<dbReference type="GO" id="GO:0005886">
    <property type="term" value="C:plasma membrane"/>
    <property type="evidence" value="ECO:0007669"/>
    <property type="project" value="UniProtKB-SubCell"/>
</dbReference>
<dbReference type="CDD" id="cd06581">
    <property type="entry name" value="TM_PBP1_LivM_like"/>
    <property type="match status" value="1"/>
</dbReference>
<evidence type="ECO:0000256" key="5">
    <source>
        <dbReference type="ARBA" id="ARBA00023136"/>
    </source>
</evidence>
<keyword evidence="3 6" id="KW-0812">Transmembrane</keyword>
<evidence type="ECO:0000256" key="1">
    <source>
        <dbReference type="ARBA" id="ARBA00004651"/>
    </source>
</evidence>
<gene>
    <name evidence="7" type="ORF">SAMN04490248_10926</name>
</gene>
<evidence type="ECO:0000256" key="4">
    <source>
        <dbReference type="ARBA" id="ARBA00022989"/>
    </source>
</evidence>
<name>A0A1H8RL74_9RHOB</name>
<keyword evidence="8" id="KW-1185">Reference proteome</keyword>
<feature type="transmembrane region" description="Helical" evidence="6">
    <location>
        <begin position="251"/>
        <end position="272"/>
    </location>
</feature>
<feature type="transmembrane region" description="Helical" evidence="6">
    <location>
        <begin position="292"/>
        <end position="310"/>
    </location>
</feature>
<keyword evidence="5 6" id="KW-0472">Membrane</keyword>
<accession>A0A1H8RL74</accession>
<keyword evidence="2" id="KW-1003">Cell membrane</keyword>
<evidence type="ECO:0000313" key="8">
    <source>
        <dbReference type="Proteomes" id="UP000198893"/>
    </source>
</evidence>
<dbReference type="AlphaFoldDB" id="A0A1H8RL74"/>
<organism evidence="7 8">
    <name type="scientific">Salinihabitans flavidus</name>
    <dbReference type="NCBI Taxonomy" id="569882"/>
    <lineage>
        <taxon>Bacteria</taxon>
        <taxon>Pseudomonadati</taxon>
        <taxon>Pseudomonadota</taxon>
        <taxon>Alphaproteobacteria</taxon>
        <taxon>Rhodobacterales</taxon>
        <taxon>Roseobacteraceae</taxon>
        <taxon>Salinihabitans</taxon>
    </lineage>
</organism>
<reference evidence="7 8" key="1">
    <citation type="submission" date="2016-10" db="EMBL/GenBank/DDBJ databases">
        <authorList>
            <person name="de Groot N.N."/>
        </authorList>
    </citation>
    <scope>NUCLEOTIDE SEQUENCE [LARGE SCALE GENOMIC DNA]</scope>
    <source>
        <strain evidence="7 8">DSM 27842</strain>
    </source>
</reference>
<protein>
    <submittedName>
        <fullName evidence="7">Amino acid/amide ABC transporter membrane protein 2, HAAT family</fullName>
    </submittedName>
</protein>
<dbReference type="EMBL" id="FODS01000009">
    <property type="protein sequence ID" value="SEO67160.1"/>
    <property type="molecule type" value="Genomic_DNA"/>
</dbReference>
<feature type="transmembrane region" description="Helical" evidence="6">
    <location>
        <begin position="113"/>
        <end position="130"/>
    </location>
</feature>
<dbReference type="InterPro" id="IPR001851">
    <property type="entry name" value="ABC_transp_permease"/>
</dbReference>
<dbReference type="Proteomes" id="UP000198893">
    <property type="component" value="Unassembled WGS sequence"/>
</dbReference>
<keyword evidence="4 6" id="KW-1133">Transmembrane helix</keyword>
<dbReference type="Pfam" id="PF02653">
    <property type="entry name" value="BPD_transp_2"/>
    <property type="match status" value="1"/>
</dbReference>
<dbReference type="STRING" id="569882.SAMN04490248_10926"/>
<feature type="transmembrane region" description="Helical" evidence="6">
    <location>
        <begin position="12"/>
        <end position="43"/>
    </location>
</feature>